<name>A0A4E0R218_FASHE</name>
<dbReference type="Pfam" id="PF02214">
    <property type="entry name" value="BTB_2"/>
    <property type="match status" value="1"/>
</dbReference>
<comment type="caution">
    <text evidence="2">The sequence shown here is derived from an EMBL/GenBank/DDBJ whole genome shotgun (WGS) entry which is preliminary data.</text>
</comment>
<evidence type="ECO:0000313" key="3">
    <source>
        <dbReference type="Proteomes" id="UP000230066"/>
    </source>
</evidence>
<organism evidence="2 3">
    <name type="scientific">Fasciola hepatica</name>
    <name type="common">Liver fluke</name>
    <dbReference type="NCBI Taxonomy" id="6192"/>
    <lineage>
        <taxon>Eukaryota</taxon>
        <taxon>Metazoa</taxon>
        <taxon>Spiralia</taxon>
        <taxon>Lophotrochozoa</taxon>
        <taxon>Platyhelminthes</taxon>
        <taxon>Trematoda</taxon>
        <taxon>Digenea</taxon>
        <taxon>Plagiorchiida</taxon>
        <taxon>Echinostomata</taxon>
        <taxon>Echinostomatoidea</taxon>
        <taxon>Fasciolidae</taxon>
        <taxon>Fasciola</taxon>
    </lineage>
</organism>
<dbReference type="InterPro" id="IPR011333">
    <property type="entry name" value="SKP1/BTB/POZ_sf"/>
</dbReference>
<dbReference type="SMART" id="SM00225">
    <property type="entry name" value="BTB"/>
    <property type="match status" value="1"/>
</dbReference>
<keyword evidence="3" id="KW-1185">Reference proteome</keyword>
<dbReference type="SUPFAM" id="SSF54695">
    <property type="entry name" value="POZ domain"/>
    <property type="match status" value="1"/>
</dbReference>
<dbReference type="EMBL" id="JXXN02006322">
    <property type="protein sequence ID" value="THD19481.1"/>
    <property type="molecule type" value="Genomic_DNA"/>
</dbReference>
<dbReference type="PANTHER" id="PTHR11145:SF8">
    <property type="entry name" value="RE57120P"/>
    <property type="match status" value="1"/>
</dbReference>
<protein>
    <submittedName>
        <fullName evidence="2">BTB/POZ domain-containing adapter for CUL3-mediated RhoA degradation protein</fullName>
    </submittedName>
</protein>
<reference evidence="2" key="1">
    <citation type="submission" date="2019-03" db="EMBL/GenBank/DDBJ databases">
        <title>Improved annotation for the trematode Fasciola hepatica.</title>
        <authorList>
            <person name="Choi Y.-J."/>
            <person name="Martin J."/>
            <person name="Mitreva M."/>
        </authorList>
    </citation>
    <scope>NUCLEOTIDE SEQUENCE [LARGE SCALE GENOMIC DNA]</scope>
</reference>
<dbReference type="PANTHER" id="PTHR11145">
    <property type="entry name" value="BTB/POZ DOMAIN-CONTAINING ADAPTER FOR CUL3-MEDIATED RHOA DEGRADATION PROTEIN FAMILY MEMBER"/>
    <property type="match status" value="1"/>
</dbReference>
<dbReference type="InterPro" id="IPR000210">
    <property type="entry name" value="BTB/POZ_dom"/>
</dbReference>
<gene>
    <name evidence="2" type="ORF">D915_009642</name>
</gene>
<dbReference type="AlphaFoldDB" id="A0A4E0R218"/>
<dbReference type="Proteomes" id="UP000230066">
    <property type="component" value="Unassembled WGS sequence"/>
</dbReference>
<dbReference type="FunFam" id="3.30.710.10:FF:000046">
    <property type="entry name" value="BTB/POZ domain-containing protein KCTD7 isoform X1"/>
    <property type="match status" value="1"/>
</dbReference>
<evidence type="ECO:0000259" key="1">
    <source>
        <dbReference type="PROSITE" id="PS50097"/>
    </source>
</evidence>
<sequence>MTEDLADRMNCYVKLNVGGTLFYTTIGTLLRGNTMLNAMFSGRMEVKTDNEGWVLIDRSGKHFGTVLNYIRDDSVPLPENKRELEELLAEARYFCVEGLRQMCEDALSRLALNEDTYNRSTIIIVKCPNAAKSLLQTTRKVRFSVLSYHLDQ</sequence>
<dbReference type="Gene3D" id="3.30.710.10">
    <property type="entry name" value="Potassium Channel Kv1.1, Chain A"/>
    <property type="match status" value="1"/>
</dbReference>
<dbReference type="PROSITE" id="PS50097">
    <property type="entry name" value="BTB"/>
    <property type="match status" value="1"/>
</dbReference>
<evidence type="ECO:0000313" key="2">
    <source>
        <dbReference type="EMBL" id="THD19481.1"/>
    </source>
</evidence>
<feature type="domain" description="BTB" evidence="1">
    <location>
        <begin position="11"/>
        <end position="79"/>
    </location>
</feature>
<proteinExistence type="predicted"/>
<dbReference type="GO" id="GO:0051260">
    <property type="term" value="P:protein homooligomerization"/>
    <property type="evidence" value="ECO:0007669"/>
    <property type="project" value="InterPro"/>
</dbReference>
<dbReference type="CDD" id="cd18369">
    <property type="entry name" value="BTB_POZ_KCTD10-like_BACURD"/>
    <property type="match status" value="1"/>
</dbReference>
<dbReference type="InterPro" id="IPR003131">
    <property type="entry name" value="T1-type_BTB"/>
</dbReference>
<accession>A0A4E0R218</accession>
<dbReference type="InterPro" id="IPR045068">
    <property type="entry name" value="BACURD1-3"/>
</dbReference>